<dbReference type="Gramene" id="mRNA:HanXRQr2_Chr03g0118591">
    <property type="protein sequence ID" value="mRNA:HanXRQr2_Chr03g0118591"/>
    <property type="gene ID" value="HanXRQr2_Chr03g0118591"/>
</dbReference>
<protein>
    <submittedName>
        <fullName evidence="1">Uncharacterized protein</fullName>
    </submittedName>
</protein>
<reference evidence="1" key="2">
    <citation type="submission" date="2020-06" db="EMBL/GenBank/DDBJ databases">
        <title>Helianthus annuus Genome sequencing and assembly Release 2.</title>
        <authorList>
            <person name="Gouzy J."/>
            <person name="Langlade N."/>
            <person name="Munos S."/>
        </authorList>
    </citation>
    <scope>NUCLEOTIDE SEQUENCE</scope>
    <source>
        <tissue evidence="1">Leaves</tissue>
    </source>
</reference>
<evidence type="ECO:0000313" key="2">
    <source>
        <dbReference type="Proteomes" id="UP000215914"/>
    </source>
</evidence>
<name>A0A9K3NXH8_HELAN</name>
<sequence>MFFANVVVKAAQILMEEEDVSSESVITRRIRINRDRQGFAREIGERLFFGCTPLQCRHFQTKVPNESPVIHTDC</sequence>
<reference evidence="1" key="1">
    <citation type="journal article" date="2017" name="Nature">
        <title>The sunflower genome provides insights into oil metabolism, flowering and Asterid evolution.</title>
        <authorList>
            <person name="Badouin H."/>
            <person name="Gouzy J."/>
            <person name="Grassa C.J."/>
            <person name="Murat F."/>
            <person name="Staton S.E."/>
            <person name="Cottret L."/>
            <person name="Lelandais-Briere C."/>
            <person name="Owens G.L."/>
            <person name="Carrere S."/>
            <person name="Mayjonade B."/>
            <person name="Legrand L."/>
            <person name="Gill N."/>
            <person name="Kane N.C."/>
            <person name="Bowers J.E."/>
            <person name="Hubner S."/>
            <person name="Bellec A."/>
            <person name="Berard A."/>
            <person name="Berges H."/>
            <person name="Blanchet N."/>
            <person name="Boniface M.C."/>
            <person name="Brunel D."/>
            <person name="Catrice O."/>
            <person name="Chaidir N."/>
            <person name="Claudel C."/>
            <person name="Donnadieu C."/>
            <person name="Faraut T."/>
            <person name="Fievet G."/>
            <person name="Helmstetter N."/>
            <person name="King M."/>
            <person name="Knapp S.J."/>
            <person name="Lai Z."/>
            <person name="Le Paslier M.C."/>
            <person name="Lippi Y."/>
            <person name="Lorenzon L."/>
            <person name="Mandel J.R."/>
            <person name="Marage G."/>
            <person name="Marchand G."/>
            <person name="Marquand E."/>
            <person name="Bret-Mestries E."/>
            <person name="Morien E."/>
            <person name="Nambeesan S."/>
            <person name="Nguyen T."/>
            <person name="Pegot-Espagnet P."/>
            <person name="Pouilly N."/>
            <person name="Raftis F."/>
            <person name="Sallet E."/>
            <person name="Schiex T."/>
            <person name="Thomas J."/>
            <person name="Vandecasteele C."/>
            <person name="Vares D."/>
            <person name="Vear F."/>
            <person name="Vautrin S."/>
            <person name="Crespi M."/>
            <person name="Mangin B."/>
            <person name="Burke J.M."/>
            <person name="Salse J."/>
            <person name="Munos S."/>
            <person name="Vincourt P."/>
            <person name="Rieseberg L.H."/>
            <person name="Langlade N.B."/>
        </authorList>
    </citation>
    <scope>NUCLEOTIDE SEQUENCE</scope>
    <source>
        <tissue evidence="1">Leaves</tissue>
    </source>
</reference>
<evidence type="ECO:0000313" key="1">
    <source>
        <dbReference type="EMBL" id="KAF5815063.1"/>
    </source>
</evidence>
<dbReference type="AlphaFoldDB" id="A0A9K3NXH8"/>
<keyword evidence="2" id="KW-1185">Reference proteome</keyword>
<dbReference type="Proteomes" id="UP000215914">
    <property type="component" value="Unassembled WGS sequence"/>
</dbReference>
<organism evidence="1 2">
    <name type="scientific">Helianthus annuus</name>
    <name type="common">Common sunflower</name>
    <dbReference type="NCBI Taxonomy" id="4232"/>
    <lineage>
        <taxon>Eukaryota</taxon>
        <taxon>Viridiplantae</taxon>
        <taxon>Streptophyta</taxon>
        <taxon>Embryophyta</taxon>
        <taxon>Tracheophyta</taxon>
        <taxon>Spermatophyta</taxon>
        <taxon>Magnoliopsida</taxon>
        <taxon>eudicotyledons</taxon>
        <taxon>Gunneridae</taxon>
        <taxon>Pentapetalae</taxon>
        <taxon>asterids</taxon>
        <taxon>campanulids</taxon>
        <taxon>Asterales</taxon>
        <taxon>Asteraceae</taxon>
        <taxon>Asteroideae</taxon>
        <taxon>Heliantheae alliance</taxon>
        <taxon>Heliantheae</taxon>
        <taxon>Helianthus</taxon>
    </lineage>
</organism>
<dbReference type="EMBL" id="MNCJ02000318">
    <property type="protein sequence ID" value="KAF5815063.1"/>
    <property type="molecule type" value="Genomic_DNA"/>
</dbReference>
<comment type="caution">
    <text evidence="1">The sequence shown here is derived from an EMBL/GenBank/DDBJ whole genome shotgun (WGS) entry which is preliminary data.</text>
</comment>
<accession>A0A9K3NXH8</accession>
<proteinExistence type="predicted"/>
<gene>
    <name evidence="1" type="ORF">HanXRQr2_Chr03g0118591</name>
</gene>